<dbReference type="PROSITE" id="PS00675">
    <property type="entry name" value="SIGMA54_INTERACT_1"/>
    <property type="match status" value="1"/>
</dbReference>
<dbReference type="InterPro" id="IPR025662">
    <property type="entry name" value="Sigma_54_int_dom_ATP-bd_1"/>
</dbReference>
<dbReference type="Pfam" id="PF00989">
    <property type="entry name" value="PAS"/>
    <property type="match status" value="1"/>
</dbReference>
<dbReference type="GO" id="GO:0005524">
    <property type="term" value="F:ATP binding"/>
    <property type="evidence" value="ECO:0007669"/>
    <property type="project" value="UniProtKB-KW"/>
</dbReference>
<dbReference type="CDD" id="cd00130">
    <property type="entry name" value="PAS"/>
    <property type="match status" value="1"/>
</dbReference>
<dbReference type="SUPFAM" id="SSF55785">
    <property type="entry name" value="PYP-like sensor domain (PAS domain)"/>
    <property type="match status" value="2"/>
</dbReference>
<dbReference type="InterPro" id="IPR025944">
    <property type="entry name" value="Sigma_54_int_dom_CS"/>
</dbReference>
<dbReference type="InterPro" id="IPR009057">
    <property type="entry name" value="Homeodomain-like_sf"/>
</dbReference>
<dbReference type="InterPro" id="IPR013656">
    <property type="entry name" value="PAS_4"/>
</dbReference>
<dbReference type="Pfam" id="PF02954">
    <property type="entry name" value="HTH_8"/>
    <property type="match status" value="1"/>
</dbReference>
<dbReference type="RefSeq" id="WP_245701124.1">
    <property type="nucleotide sequence ID" value="NZ_FMYM01000005.1"/>
</dbReference>
<dbReference type="Gene3D" id="1.10.10.60">
    <property type="entry name" value="Homeodomain-like"/>
    <property type="match status" value="1"/>
</dbReference>
<dbReference type="EMBL" id="FMYM01000005">
    <property type="protein sequence ID" value="SDC05211.1"/>
    <property type="molecule type" value="Genomic_DNA"/>
</dbReference>
<dbReference type="AlphaFoldDB" id="A0A1G6IFG6"/>
<dbReference type="Pfam" id="PF25601">
    <property type="entry name" value="AAA_lid_14"/>
    <property type="match status" value="1"/>
</dbReference>
<feature type="domain" description="Sigma-54 factor interaction" evidence="7">
    <location>
        <begin position="346"/>
        <end position="576"/>
    </location>
</feature>
<evidence type="ECO:0000313" key="9">
    <source>
        <dbReference type="EMBL" id="SDC05211.1"/>
    </source>
</evidence>
<dbReference type="InterPro" id="IPR003593">
    <property type="entry name" value="AAA+_ATPase"/>
</dbReference>
<dbReference type="SMART" id="SM00091">
    <property type="entry name" value="PAS"/>
    <property type="match status" value="2"/>
</dbReference>
<keyword evidence="4" id="KW-0238">DNA-binding</keyword>
<evidence type="ECO:0000256" key="1">
    <source>
        <dbReference type="ARBA" id="ARBA00022741"/>
    </source>
</evidence>
<dbReference type="NCBIfam" id="TIGR00229">
    <property type="entry name" value="sensory_box"/>
    <property type="match status" value="1"/>
</dbReference>
<dbReference type="PROSITE" id="PS50045">
    <property type="entry name" value="SIGMA54_INTERACT_4"/>
    <property type="match status" value="1"/>
</dbReference>
<feature type="domain" description="PAS" evidence="8">
    <location>
        <begin position="212"/>
        <end position="283"/>
    </location>
</feature>
<keyword evidence="10" id="KW-1185">Reference proteome</keyword>
<dbReference type="Gene3D" id="3.30.450.20">
    <property type="entry name" value="PAS domain"/>
    <property type="match status" value="2"/>
</dbReference>
<dbReference type="InterPro" id="IPR027417">
    <property type="entry name" value="P-loop_NTPase"/>
</dbReference>
<organism evidence="9 10">
    <name type="scientific">Shouchella lonarensis</name>
    <dbReference type="NCBI Taxonomy" id="1464122"/>
    <lineage>
        <taxon>Bacteria</taxon>
        <taxon>Bacillati</taxon>
        <taxon>Bacillota</taxon>
        <taxon>Bacilli</taxon>
        <taxon>Bacillales</taxon>
        <taxon>Bacillaceae</taxon>
        <taxon>Shouchella</taxon>
    </lineage>
</organism>
<dbReference type="InterPro" id="IPR013767">
    <property type="entry name" value="PAS_fold"/>
</dbReference>
<evidence type="ECO:0000256" key="3">
    <source>
        <dbReference type="ARBA" id="ARBA00023015"/>
    </source>
</evidence>
<dbReference type="Pfam" id="PF00158">
    <property type="entry name" value="Sigma54_activat"/>
    <property type="match status" value="1"/>
</dbReference>
<dbReference type="Gene3D" id="1.10.8.60">
    <property type="match status" value="1"/>
</dbReference>
<dbReference type="InterPro" id="IPR002197">
    <property type="entry name" value="HTH_Fis"/>
</dbReference>
<evidence type="ECO:0000256" key="6">
    <source>
        <dbReference type="SAM" id="Coils"/>
    </source>
</evidence>
<dbReference type="InterPro" id="IPR025943">
    <property type="entry name" value="Sigma_54_int_dom_ATP-bd_2"/>
</dbReference>
<dbReference type="PANTHER" id="PTHR32071">
    <property type="entry name" value="TRANSCRIPTIONAL REGULATORY PROTEIN"/>
    <property type="match status" value="1"/>
</dbReference>
<keyword evidence="1" id="KW-0547">Nucleotide-binding</keyword>
<name>A0A1G6IFG6_9BACI</name>
<dbReference type="Proteomes" id="UP000242662">
    <property type="component" value="Unassembled WGS sequence"/>
</dbReference>
<dbReference type="PRINTS" id="PR01590">
    <property type="entry name" value="HTHFIS"/>
</dbReference>
<dbReference type="SUPFAM" id="SSF46689">
    <property type="entry name" value="Homeodomain-like"/>
    <property type="match status" value="1"/>
</dbReference>
<dbReference type="Pfam" id="PF08448">
    <property type="entry name" value="PAS_4"/>
    <property type="match status" value="1"/>
</dbReference>
<reference evidence="10" key="1">
    <citation type="submission" date="2016-09" db="EMBL/GenBank/DDBJ databases">
        <authorList>
            <person name="Varghese N."/>
            <person name="Submissions S."/>
        </authorList>
    </citation>
    <scope>NUCLEOTIDE SEQUENCE [LARGE SCALE GENOMIC DNA]</scope>
    <source>
        <strain evidence="10">25nlg</strain>
    </source>
</reference>
<feature type="domain" description="PAS" evidence="8">
    <location>
        <begin position="94"/>
        <end position="131"/>
    </location>
</feature>
<evidence type="ECO:0000256" key="2">
    <source>
        <dbReference type="ARBA" id="ARBA00022840"/>
    </source>
</evidence>
<protein>
    <submittedName>
        <fullName evidence="9">PAS domain S-box-containing protein</fullName>
    </submittedName>
</protein>
<dbReference type="InterPro" id="IPR035965">
    <property type="entry name" value="PAS-like_dom_sf"/>
</dbReference>
<evidence type="ECO:0000259" key="7">
    <source>
        <dbReference type="PROSITE" id="PS50045"/>
    </source>
</evidence>
<accession>A0A1G6IFG6</accession>
<dbReference type="GO" id="GO:0006355">
    <property type="term" value="P:regulation of DNA-templated transcription"/>
    <property type="evidence" value="ECO:0007669"/>
    <property type="project" value="InterPro"/>
</dbReference>
<dbReference type="Gene3D" id="3.40.50.300">
    <property type="entry name" value="P-loop containing nucleotide triphosphate hydrolases"/>
    <property type="match status" value="1"/>
</dbReference>
<evidence type="ECO:0000256" key="5">
    <source>
        <dbReference type="ARBA" id="ARBA00023163"/>
    </source>
</evidence>
<dbReference type="PROSITE" id="PS00688">
    <property type="entry name" value="SIGMA54_INTERACT_3"/>
    <property type="match status" value="1"/>
</dbReference>
<dbReference type="InterPro" id="IPR002078">
    <property type="entry name" value="Sigma_54_int"/>
</dbReference>
<dbReference type="PANTHER" id="PTHR32071:SF121">
    <property type="entry name" value="SIGMA L-DEPENDENT TRANSCRIPTIONAL REGULATOR YQIR-RELATED"/>
    <property type="match status" value="1"/>
</dbReference>
<dbReference type="SMART" id="SM00382">
    <property type="entry name" value="AAA"/>
    <property type="match status" value="1"/>
</dbReference>
<evidence type="ECO:0000313" key="10">
    <source>
        <dbReference type="Proteomes" id="UP000242662"/>
    </source>
</evidence>
<feature type="coiled-coil region" evidence="6">
    <location>
        <begin position="320"/>
        <end position="347"/>
    </location>
</feature>
<keyword evidence="2" id="KW-0067">ATP-binding</keyword>
<dbReference type="InterPro" id="IPR000014">
    <property type="entry name" value="PAS"/>
</dbReference>
<keyword evidence="3" id="KW-0805">Transcription regulation</keyword>
<keyword evidence="6" id="KW-0175">Coiled coil</keyword>
<dbReference type="FunFam" id="3.40.50.300:FF:000006">
    <property type="entry name" value="DNA-binding transcriptional regulator NtrC"/>
    <property type="match status" value="1"/>
</dbReference>
<gene>
    <name evidence="9" type="ORF">SAMN05421737_10545</name>
</gene>
<evidence type="ECO:0000256" key="4">
    <source>
        <dbReference type="ARBA" id="ARBA00023125"/>
    </source>
</evidence>
<dbReference type="GO" id="GO:0043565">
    <property type="term" value="F:sequence-specific DNA binding"/>
    <property type="evidence" value="ECO:0007669"/>
    <property type="project" value="InterPro"/>
</dbReference>
<proteinExistence type="predicted"/>
<dbReference type="STRING" id="1464122.SAMN05421737_10545"/>
<dbReference type="PROSITE" id="PS50112">
    <property type="entry name" value="PAS"/>
    <property type="match status" value="2"/>
</dbReference>
<dbReference type="SUPFAM" id="SSF52540">
    <property type="entry name" value="P-loop containing nucleoside triphosphate hydrolases"/>
    <property type="match status" value="1"/>
</dbReference>
<keyword evidence="5" id="KW-0804">Transcription</keyword>
<dbReference type="CDD" id="cd00009">
    <property type="entry name" value="AAA"/>
    <property type="match status" value="1"/>
</dbReference>
<evidence type="ECO:0000259" key="8">
    <source>
        <dbReference type="PROSITE" id="PS50112"/>
    </source>
</evidence>
<dbReference type="InterPro" id="IPR058031">
    <property type="entry name" value="AAA_lid_NorR"/>
</dbReference>
<dbReference type="PROSITE" id="PS00676">
    <property type="entry name" value="SIGMA54_INTERACT_2"/>
    <property type="match status" value="1"/>
</dbReference>
<sequence>MKRALLIGEGAEVRNLAKSLQATSAVHLSGVFTTDKVLQKWAQSHQLQLFHDESALHTCPVDVFIANANQVHSLAKEHWSFEQAWDLIYKSLDSSTIVEAALNAIQDGIITVDRSCRVVFMNEAASKMAGLCSNVTYGASIHTLLPSSGLPRVIETATPEYHQMHTFANGTTIVTTRVPLFKGEECAGAIAIFKDVTEARQLGEQLTDLKSIQTMLEAIIHSSNDAISVVDENGFGLLINPAYTRMTGLEKEDIIGKPATADISEGDSMHMHVLKTKKAVRGARLKLGPKKRDVIVNVAPIIVDDTLKGSVGIIHDVSELTVLTQQLRKAKQRLASLEAKYSFEEIVGASPEMRVAIEQAKLGATTSLPILLLGETGTGKELFAHAIHHESERYEQPFIRVNCAALSETLLESELFGYEAGAFSGAHRQGKRGLFEEADGGSLFLDEVGELSPTTQAKLLRVLQEKEFVRVGGTKPIPIDVRIIAATNVNLQKAIACKQFREDLYYRLSKLPIQIPALRERKGDLPLLVQHLLQKLNADYGYQVQAIVPNIMKKMAQYHWPGNVRELENILARSMIYTEAGARHLSHVDLPGEGKVIRDALPVDFDGNGTKTLKEFLSENEKNYIATVLKEVNGVKTEAAKKLDISVRSLYYKMEKHHLE</sequence>